<dbReference type="InterPro" id="IPR013320">
    <property type="entry name" value="ConA-like_dom_sf"/>
</dbReference>
<dbReference type="Pfam" id="PF13385">
    <property type="entry name" value="Laminin_G_3"/>
    <property type="match status" value="1"/>
</dbReference>
<sequence>MSMSVWVRQDVLHDGYISAKEGYWRGKGIVVLADGSVLYSNAEPEPQGYFTLVTEPGLLGANTWHHIVSTFEPGIIRVYVDGVLRGTASGPYNTFNFSWLAAGNSTATNLIGATHPVDLGIVGYFRGDIDDLAVWGRTLSATEVATLSKWNP</sequence>
<dbReference type="AlphaFoldDB" id="A0A143BGW0"/>
<keyword evidence="2" id="KW-1185">Reference proteome</keyword>
<evidence type="ECO:0000313" key="1">
    <source>
        <dbReference type="EMBL" id="AMW03851.1"/>
    </source>
</evidence>
<proteinExistence type="predicted"/>
<reference evidence="1 2" key="1">
    <citation type="journal article" date="2014" name="Proc. Natl. Acad. Sci. U.S.A.">
        <title>Functional type 2 photosynthetic reaction centers found in the rare bacterial phylum Gemmatimonadetes.</title>
        <authorList>
            <person name="Zeng Y."/>
            <person name="Feng F."/>
            <person name="Medova H."/>
            <person name="Dean J."/>
            <person name="Koblizek M."/>
        </authorList>
    </citation>
    <scope>NUCLEOTIDE SEQUENCE [LARGE SCALE GENOMIC DNA]</scope>
    <source>
        <strain evidence="1 2">AP64</strain>
    </source>
</reference>
<name>A0A143BGW0_9BACT</name>
<dbReference type="Proteomes" id="UP000076404">
    <property type="component" value="Chromosome"/>
</dbReference>
<dbReference type="SUPFAM" id="SSF49899">
    <property type="entry name" value="Concanavalin A-like lectins/glucanases"/>
    <property type="match status" value="1"/>
</dbReference>
<dbReference type="KEGG" id="gph:GEMMAAP_01320"/>
<reference evidence="1 2" key="2">
    <citation type="journal article" date="2016" name="Environ. Microbiol. Rep.">
        <title>Metagenomic evidence for the presence of phototrophic Gemmatimonadetes bacteria in diverse environments.</title>
        <authorList>
            <person name="Zeng Y."/>
            <person name="Baumbach J."/>
            <person name="Barbosa E.G."/>
            <person name="Azevedo V."/>
            <person name="Zhang C."/>
            <person name="Koblizek M."/>
        </authorList>
    </citation>
    <scope>NUCLEOTIDE SEQUENCE [LARGE SCALE GENOMIC DNA]</scope>
    <source>
        <strain evidence="1 2">AP64</strain>
    </source>
</reference>
<dbReference type="Gene3D" id="2.60.120.200">
    <property type="match status" value="1"/>
</dbReference>
<gene>
    <name evidence="1" type="ORF">GEMMAAP_01320</name>
</gene>
<evidence type="ECO:0008006" key="3">
    <source>
        <dbReference type="Google" id="ProtNLM"/>
    </source>
</evidence>
<protein>
    <recommendedName>
        <fullName evidence="3">LamG-like jellyroll fold domain-containing protein</fullName>
    </recommendedName>
</protein>
<dbReference type="EMBL" id="CP011454">
    <property type="protein sequence ID" value="AMW03851.1"/>
    <property type="molecule type" value="Genomic_DNA"/>
</dbReference>
<accession>A0A143BGW0</accession>
<evidence type="ECO:0000313" key="2">
    <source>
        <dbReference type="Proteomes" id="UP000076404"/>
    </source>
</evidence>
<organism evidence="1 2">
    <name type="scientific">Gemmatimonas phototrophica</name>
    <dbReference type="NCBI Taxonomy" id="1379270"/>
    <lineage>
        <taxon>Bacteria</taxon>
        <taxon>Pseudomonadati</taxon>
        <taxon>Gemmatimonadota</taxon>
        <taxon>Gemmatimonadia</taxon>
        <taxon>Gemmatimonadales</taxon>
        <taxon>Gemmatimonadaceae</taxon>
        <taxon>Gemmatimonas</taxon>
    </lineage>
</organism>